<dbReference type="GO" id="GO:0000228">
    <property type="term" value="C:nuclear chromosome"/>
    <property type="evidence" value="ECO:0007669"/>
    <property type="project" value="TreeGrafter"/>
</dbReference>
<evidence type="ECO:0000259" key="4">
    <source>
        <dbReference type="PROSITE" id="PS51517"/>
    </source>
</evidence>
<keyword evidence="1 2" id="KW-0238">DNA-binding</keyword>
<dbReference type="Pfam" id="PF05224">
    <property type="entry name" value="NDT80_PhoG"/>
    <property type="match status" value="1"/>
</dbReference>
<protein>
    <recommendedName>
        <fullName evidence="4">NDT80 domain-containing protein</fullName>
    </recommendedName>
</protein>
<feature type="compositionally biased region" description="Basic residues" evidence="3">
    <location>
        <begin position="470"/>
        <end position="480"/>
    </location>
</feature>
<dbReference type="Gene3D" id="2.60.40.1390">
    <property type="entry name" value="NDT80 DNA-binding domain"/>
    <property type="match status" value="3"/>
</dbReference>
<feature type="region of interest" description="Disordered" evidence="3">
    <location>
        <begin position="101"/>
        <end position="179"/>
    </location>
</feature>
<evidence type="ECO:0000256" key="3">
    <source>
        <dbReference type="SAM" id="MobiDB-lite"/>
    </source>
</evidence>
<accession>A0A507DTK5</accession>
<feature type="compositionally biased region" description="Basic and acidic residues" evidence="3">
    <location>
        <begin position="452"/>
        <end position="463"/>
    </location>
</feature>
<feature type="compositionally biased region" description="Polar residues" evidence="3">
    <location>
        <begin position="351"/>
        <end position="360"/>
    </location>
</feature>
<dbReference type="InterPro" id="IPR024061">
    <property type="entry name" value="NDT80_DNA-bd_dom"/>
</dbReference>
<feature type="compositionally biased region" description="Polar residues" evidence="3">
    <location>
        <begin position="124"/>
        <end position="159"/>
    </location>
</feature>
<feature type="compositionally biased region" description="Polar residues" evidence="3">
    <location>
        <begin position="377"/>
        <end position="387"/>
    </location>
</feature>
<feature type="region of interest" description="Disordered" evidence="3">
    <location>
        <begin position="348"/>
        <end position="480"/>
    </location>
</feature>
<evidence type="ECO:0000313" key="5">
    <source>
        <dbReference type="EMBL" id="TPX49756.1"/>
    </source>
</evidence>
<comment type="caution">
    <text evidence="6">The sequence shown here is derived from an EMBL/GenBank/DDBJ whole genome shotgun (WGS) entry which is preliminary data.</text>
</comment>
<evidence type="ECO:0000313" key="6">
    <source>
        <dbReference type="EMBL" id="TPX54278.1"/>
    </source>
</evidence>
<feature type="compositionally biased region" description="Pro residues" evidence="3">
    <location>
        <begin position="424"/>
        <end position="433"/>
    </location>
</feature>
<dbReference type="InterPro" id="IPR008967">
    <property type="entry name" value="p53-like_TF_DNA-bd_sf"/>
</dbReference>
<dbReference type="InterPro" id="IPR037141">
    <property type="entry name" value="NDT80_DNA-bd_dom_sf"/>
</dbReference>
<dbReference type="VEuPathDB" id="FungiDB:SeMB42_g00369"/>
<feature type="compositionally biased region" description="Low complexity" evidence="3">
    <location>
        <begin position="160"/>
        <end position="171"/>
    </location>
</feature>
<dbReference type="Proteomes" id="UP000320475">
    <property type="component" value="Unassembled WGS sequence"/>
</dbReference>
<feature type="DNA-binding region" description="NDT80" evidence="2">
    <location>
        <begin position="137"/>
        <end position="353"/>
    </location>
</feature>
<dbReference type="STRING" id="286115.A0A507DTK5"/>
<dbReference type="EMBL" id="QEAN01000007">
    <property type="protein sequence ID" value="TPX54278.1"/>
    <property type="molecule type" value="Genomic_DNA"/>
</dbReference>
<evidence type="ECO:0000256" key="2">
    <source>
        <dbReference type="PROSITE-ProRule" id="PRU00850"/>
    </source>
</evidence>
<dbReference type="PANTHER" id="PTHR35144:SF2">
    <property type="entry name" value="MEIOSIS-SPECIFIC TRANSCRIPTION FACTOR NDT80"/>
    <property type="match status" value="1"/>
</dbReference>
<dbReference type="AlphaFoldDB" id="A0A507DTK5"/>
<feature type="domain" description="NDT80" evidence="4">
    <location>
        <begin position="137"/>
        <end position="353"/>
    </location>
</feature>
<dbReference type="PROSITE" id="PS51517">
    <property type="entry name" value="NDT80"/>
    <property type="match status" value="1"/>
</dbReference>
<dbReference type="GO" id="GO:0003700">
    <property type="term" value="F:DNA-binding transcription factor activity"/>
    <property type="evidence" value="ECO:0007669"/>
    <property type="project" value="UniProtKB-UniRule"/>
</dbReference>
<dbReference type="Proteomes" id="UP000317494">
    <property type="component" value="Unassembled WGS sequence"/>
</dbReference>
<reference evidence="7 8" key="1">
    <citation type="journal article" date="2019" name="Sci. Rep.">
        <title>Comparative genomics of chytrid fungi reveal insights into the obligate biotrophic and pathogenic lifestyle of Synchytrium endobioticum.</title>
        <authorList>
            <person name="van de Vossenberg B.T.L.H."/>
            <person name="Warris S."/>
            <person name="Nguyen H.D.T."/>
            <person name="van Gent-Pelzer M.P.E."/>
            <person name="Joly D.L."/>
            <person name="van de Geest H.C."/>
            <person name="Bonants P.J.M."/>
            <person name="Smith D.S."/>
            <person name="Levesque C.A."/>
            <person name="van der Lee T.A.J."/>
        </authorList>
    </citation>
    <scope>NUCLEOTIDE SEQUENCE [LARGE SCALE GENOMIC DNA]</scope>
    <source>
        <strain evidence="5 8">LEV6574</strain>
        <strain evidence="6 7">MB42</strain>
    </source>
</reference>
<dbReference type="GO" id="GO:0003677">
    <property type="term" value="F:DNA binding"/>
    <property type="evidence" value="ECO:0007669"/>
    <property type="project" value="UniProtKB-KW"/>
</dbReference>
<dbReference type="SUPFAM" id="SSF49417">
    <property type="entry name" value="p53-like transcription factors"/>
    <property type="match status" value="1"/>
</dbReference>
<evidence type="ECO:0000313" key="8">
    <source>
        <dbReference type="Proteomes" id="UP000320475"/>
    </source>
</evidence>
<sequence length="480" mass="52935">MAPSYTNTKMTTNALTQLPLISQQHGHPLGQAVVCRELDGSDVKDEKVQLDTQVKEQQDHIAHHHGNGQSYSPPDDPYQLKKLNFYNEYYLESRNPRVPTTNCTPAHTILPKSPNAMVPRDYSMSRTPLTPSSSTEELNSQPAPDGTPNTPKVRTSSPNATRSSLRRAASSDGGPFFKPTRQMRMLQTMERDEAFSVKIQAWIDKGFFMADGDWTCYRHLPCLVYDERNPQGTVLMITSFHIGVIARAAQSAREVELVQHTAKRDKGPQSAPVPTSCPVTKAGASASVVGFERLQFKQATANNGRRRATQQYHVLVVQLHGSTANGVDLIVAESESANLVVRGRAPGHYQAQDSRATSESPNKDEDVDGNSGELMDHSNSGSFQSAFSAHDPSPSPAHHERTVNDVMAQPDSNSYSAVGSVPPRRQPPPPAPNYSPAAFHQYSQEIYADSAEYPKHSRGDDSVPRGQKCTGRKRRRWELI</sequence>
<keyword evidence="7" id="KW-1185">Reference proteome</keyword>
<evidence type="ECO:0000313" key="7">
    <source>
        <dbReference type="Proteomes" id="UP000317494"/>
    </source>
</evidence>
<gene>
    <name evidence="5" type="ORF">SeLEV6574_g01290</name>
    <name evidence="6" type="ORF">SeMB42_g00369</name>
</gene>
<evidence type="ECO:0000256" key="1">
    <source>
        <dbReference type="ARBA" id="ARBA00023125"/>
    </source>
</evidence>
<name>A0A507DTK5_9FUNG</name>
<dbReference type="GO" id="GO:0045944">
    <property type="term" value="P:positive regulation of transcription by RNA polymerase II"/>
    <property type="evidence" value="ECO:0007669"/>
    <property type="project" value="TreeGrafter"/>
</dbReference>
<organism evidence="6 7">
    <name type="scientific">Synchytrium endobioticum</name>
    <dbReference type="NCBI Taxonomy" id="286115"/>
    <lineage>
        <taxon>Eukaryota</taxon>
        <taxon>Fungi</taxon>
        <taxon>Fungi incertae sedis</taxon>
        <taxon>Chytridiomycota</taxon>
        <taxon>Chytridiomycota incertae sedis</taxon>
        <taxon>Chytridiomycetes</taxon>
        <taxon>Synchytriales</taxon>
        <taxon>Synchytriaceae</taxon>
        <taxon>Synchytrium</taxon>
    </lineage>
</organism>
<dbReference type="InterPro" id="IPR052605">
    <property type="entry name" value="Fungal_trans_regulator"/>
</dbReference>
<proteinExistence type="predicted"/>
<dbReference type="OrthoDB" id="2288358at2759"/>
<dbReference type="GO" id="GO:0051321">
    <property type="term" value="P:meiotic cell cycle"/>
    <property type="evidence" value="ECO:0007669"/>
    <property type="project" value="TreeGrafter"/>
</dbReference>
<dbReference type="EMBL" id="QEAM01000028">
    <property type="protein sequence ID" value="TPX49756.1"/>
    <property type="molecule type" value="Genomic_DNA"/>
</dbReference>
<dbReference type="PANTHER" id="PTHR35144">
    <property type="entry name" value="MEIOSIS-SPECIFIC TRANSCRIPTION FACTOR NDT80"/>
    <property type="match status" value="1"/>
</dbReference>
<feature type="region of interest" description="Disordered" evidence="3">
    <location>
        <begin position="53"/>
        <end position="77"/>
    </location>
</feature>